<organism evidence="2 3">
    <name type="scientific">Aduncisulcus paluster</name>
    <dbReference type="NCBI Taxonomy" id="2918883"/>
    <lineage>
        <taxon>Eukaryota</taxon>
        <taxon>Metamonada</taxon>
        <taxon>Carpediemonas-like organisms</taxon>
        <taxon>Aduncisulcus</taxon>
    </lineage>
</organism>
<sequence>MVPTVASLMHRPLPSPHRSRRVDIDNTHLCDLSSLVRPGTMKSVPFLRYQKIGLVLFSTACVNNIGKRVIEHIDNTHLCDLSSLVRPGTMKSVPFLRYQKIGLVLFSTACVNNIGKRVIEPLSQDERFEIERTSFSPGCEIAKPSSSTTSGSNISGYLDLEWGVLKWSSSSSFKE</sequence>
<feature type="region of interest" description="Disordered" evidence="1">
    <location>
        <begin position="1"/>
        <end position="20"/>
    </location>
</feature>
<protein>
    <submittedName>
        <fullName evidence="2">Uncharacterized protein</fullName>
    </submittedName>
</protein>
<proteinExistence type="predicted"/>
<keyword evidence="3" id="KW-1185">Reference proteome</keyword>
<reference evidence="2" key="1">
    <citation type="submission" date="2022-03" db="EMBL/GenBank/DDBJ databases">
        <title>Draft genome sequence of Aduncisulcus paluster, a free-living microaerophilic Fornicata.</title>
        <authorList>
            <person name="Yuyama I."/>
            <person name="Kume K."/>
            <person name="Tamura T."/>
            <person name="Inagaki Y."/>
            <person name="Hashimoto T."/>
        </authorList>
    </citation>
    <scope>NUCLEOTIDE SEQUENCE</scope>
    <source>
        <strain evidence="2">NY0171</strain>
    </source>
</reference>
<evidence type="ECO:0000313" key="3">
    <source>
        <dbReference type="Proteomes" id="UP001057375"/>
    </source>
</evidence>
<comment type="caution">
    <text evidence="2">The sequence shown here is derived from an EMBL/GenBank/DDBJ whole genome shotgun (WGS) entry which is preliminary data.</text>
</comment>
<gene>
    <name evidence="2" type="ORF">ADUPG1_012341</name>
</gene>
<dbReference type="EMBL" id="BQXS01012447">
    <property type="protein sequence ID" value="GKT23157.1"/>
    <property type="molecule type" value="Genomic_DNA"/>
</dbReference>
<evidence type="ECO:0000256" key="1">
    <source>
        <dbReference type="SAM" id="MobiDB-lite"/>
    </source>
</evidence>
<name>A0ABQ5JZ50_9EUKA</name>
<evidence type="ECO:0000313" key="2">
    <source>
        <dbReference type="EMBL" id="GKT23157.1"/>
    </source>
</evidence>
<dbReference type="Proteomes" id="UP001057375">
    <property type="component" value="Unassembled WGS sequence"/>
</dbReference>
<accession>A0ABQ5JZ50</accession>